<evidence type="ECO:0000256" key="6">
    <source>
        <dbReference type="ARBA" id="ARBA00023136"/>
    </source>
</evidence>
<comment type="subcellular location">
    <subcellularLocation>
        <location evidence="1 7">Membrane</location>
        <topology evidence="1 7">Single-pass type I membrane protein</topology>
    </subcellularLocation>
</comment>
<keyword evidence="12" id="KW-1185">Reference proteome</keyword>
<reference evidence="11" key="1">
    <citation type="journal article" date="2023" name="bioRxiv">
        <title>Improved chromosome-level genome assembly for marigold (Tagetes erecta).</title>
        <authorList>
            <person name="Jiang F."/>
            <person name="Yuan L."/>
            <person name="Wang S."/>
            <person name="Wang H."/>
            <person name="Xu D."/>
            <person name="Wang A."/>
            <person name="Fan W."/>
        </authorList>
    </citation>
    <scope>NUCLEOTIDE SEQUENCE</scope>
    <source>
        <strain evidence="11">WSJ</strain>
        <tissue evidence="11">Leaf</tissue>
    </source>
</reference>
<organism evidence="11 12">
    <name type="scientific">Tagetes erecta</name>
    <name type="common">African marigold</name>
    <dbReference type="NCBI Taxonomy" id="13708"/>
    <lineage>
        <taxon>Eukaryota</taxon>
        <taxon>Viridiplantae</taxon>
        <taxon>Streptophyta</taxon>
        <taxon>Embryophyta</taxon>
        <taxon>Tracheophyta</taxon>
        <taxon>Spermatophyta</taxon>
        <taxon>Magnoliopsida</taxon>
        <taxon>eudicotyledons</taxon>
        <taxon>Gunneridae</taxon>
        <taxon>Pentapetalae</taxon>
        <taxon>asterids</taxon>
        <taxon>campanulids</taxon>
        <taxon>Asterales</taxon>
        <taxon>Asteraceae</taxon>
        <taxon>Asteroideae</taxon>
        <taxon>Heliantheae alliance</taxon>
        <taxon>Tageteae</taxon>
        <taxon>Tagetes</taxon>
    </lineage>
</organism>
<accession>A0AAD8KZY2</accession>
<dbReference type="InterPro" id="IPR015720">
    <property type="entry name" value="Emp24-like"/>
</dbReference>
<dbReference type="Proteomes" id="UP001229421">
    <property type="component" value="Unassembled WGS sequence"/>
</dbReference>
<dbReference type="GO" id="GO:0016020">
    <property type="term" value="C:membrane"/>
    <property type="evidence" value="ECO:0007669"/>
    <property type="project" value="UniProtKB-SubCell"/>
</dbReference>
<evidence type="ECO:0000259" key="10">
    <source>
        <dbReference type="PROSITE" id="PS50866"/>
    </source>
</evidence>
<feature type="transmembrane region" description="Helical" evidence="8">
    <location>
        <begin position="174"/>
        <end position="194"/>
    </location>
</feature>
<evidence type="ECO:0000256" key="1">
    <source>
        <dbReference type="ARBA" id="ARBA00004479"/>
    </source>
</evidence>
<feature type="signal peptide" evidence="9">
    <location>
        <begin position="1"/>
        <end position="16"/>
    </location>
</feature>
<feature type="chain" id="PRO_5042105043" description="GOLD domain-containing protein" evidence="9">
    <location>
        <begin position="17"/>
        <end position="206"/>
    </location>
</feature>
<comment type="similarity">
    <text evidence="2 7">Belongs to the EMP24/GP25L family.</text>
</comment>
<comment type="caution">
    <text evidence="11">The sequence shown here is derived from an EMBL/GenBank/DDBJ whole genome shotgun (WGS) entry which is preliminary data.</text>
</comment>
<keyword evidence="3 7" id="KW-0812">Transmembrane</keyword>
<dbReference type="AlphaFoldDB" id="A0AAD8KZY2"/>
<evidence type="ECO:0000256" key="5">
    <source>
        <dbReference type="ARBA" id="ARBA00022989"/>
    </source>
</evidence>
<evidence type="ECO:0000256" key="4">
    <source>
        <dbReference type="ARBA" id="ARBA00022729"/>
    </source>
</evidence>
<keyword evidence="5 8" id="KW-1133">Transmembrane helix</keyword>
<dbReference type="SMART" id="SM01190">
    <property type="entry name" value="EMP24_GP25L"/>
    <property type="match status" value="1"/>
</dbReference>
<protein>
    <recommendedName>
        <fullName evidence="10">GOLD domain-containing protein</fullName>
    </recommendedName>
</protein>
<evidence type="ECO:0000256" key="3">
    <source>
        <dbReference type="ARBA" id="ARBA00022692"/>
    </source>
</evidence>
<dbReference type="PROSITE" id="PS50866">
    <property type="entry name" value="GOLD"/>
    <property type="match status" value="1"/>
</dbReference>
<name>A0AAD8KZY2_TARER</name>
<evidence type="ECO:0000313" key="12">
    <source>
        <dbReference type="Proteomes" id="UP001229421"/>
    </source>
</evidence>
<proteinExistence type="inferred from homology"/>
<evidence type="ECO:0000256" key="2">
    <source>
        <dbReference type="ARBA" id="ARBA00007104"/>
    </source>
</evidence>
<keyword evidence="6 8" id="KW-0472">Membrane</keyword>
<dbReference type="EMBL" id="JAUHHV010000002">
    <property type="protein sequence ID" value="KAK1432884.1"/>
    <property type="molecule type" value="Genomic_DNA"/>
</dbReference>
<evidence type="ECO:0000256" key="9">
    <source>
        <dbReference type="SAM" id="SignalP"/>
    </source>
</evidence>
<evidence type="ECO:0000313" key="11">
    <source>
        <dbReference type="EMBL" id="KAK1432884.1"/>
    </source>
</evidence>
<sequence length="206" mass="23576">MFIILVLLVSLHRVNGMRFDIKTGATKCITEDIQPISLSVGKYSIVNPDEDYPLPDSHRVTIRITSPFGNNCHYAERKDNGSFAFTAREDGDYMACFWVAKHNPPATLTVEFDWRSGLAAMDWPNVAKKGQLETMELDLKKLFDTAIIIHDEMYVLREREESMQTLIRSTSAKMATFSFFSLIVCLAVAAMQLWHLKTFFEKKKLI</sequence>
<keyword evidence="4 9" id="KW-0732">Signal</keyword>
<evidence type="ECO:0000256" key="7">
    <source>
        <dbReference type="RuleBase" id="RU003827"/>
    </source>
</evidence>
<dbReference type="Pfam" id="PF01105">
    <property type="entry name" value="EMP24_GP25L"/>
    <property type="match status" value="1"/>
</dbReference>
<gene>
    <name evidence="11" type="ORF">QVD17_09786</name>
</gene>
<dbReference type="InterPro" id="IPR009038">
    <property type="entry name" value="GOLD_dom"/>
</dbReference>
<feature type="domain" description="GOLD" evidence="10">
    <location>
        <begin position="26"/>
        <end position="116"/>
    </location>
</feature>
<dbReference type="PANTHER" id="PTHR22811">
    <property type="entry name" value="TRANSMEMBRANE EMP24 DOMAIN-CONTAINING PROTEIN"/>
    <property type="match status" value="1"/>
</dbReference>
<evidence type="ECO:0000256" key="8">
    <source>
        <dbReference type="SAM" id="Phobius"/>
    </source>
</evidence>